<feature type="transmembrane region" description="Helical" evidence="1">
    <location>
        <begin position="188"/>
        <end position="205"/>
    </location>
</feature>
<organism evidence="2 3">
    <name type="scientific">Candidatus Egerieimonas intestinavium</name>
    <dbReference type="NCBI Taxonomy" id="2840777"/>
    <lineage>
        <taxon>Bacteria</taxon>
        <taxon>Bacillati</taxon>
        <taxon>Bacillota</taxon>
        <taxon>Clostridia</taxon>
        <taxon>Lachnospirales</taxon>
        <taxon>Lachnospiraceae</taxon>
        <taxon>Lachnospiraceae incertae sedis</taxon>
        <taxon>Candidatus Egerieimonas</taxon>
    </lineage>
</organism>
<feature type="transmembrane region" description="Helical" evidence="1">
    <location>
        <begin position="6"/>
        <end position="23"/>
    </location>
</feature>
<feature type="non-terminal residue" evidence="2">
    <location>
        <position position="1"/>
    </location>
</feature>
<sequence length="239" mass="27273">MLICMIAPGKMFYFLIGGIFFLIPKRKFANAKQFWIVNCGMILLGIITFAIFKFQFLSDYVGTSGTQSVMDPTTVNYSISNILGNIPNSINVLFNTYLDRAEFYFNTMIGSSLGWFQVNISSIVISGFVVVLLGTSICSTKEEIIAYPIDKKFRYINLLFSFLMFMGILAALWIGWTPISYNYIEGVQGRYFLPFLPMVLFTFRNKTVILQKDVNRWLGLSTYVLLMFTFLSIVPYVIG</sequence>
<dbReference type="Pfam" id="PF09913">
    <property type="entry name" value="DUF2142"/>
    <property type="match status" value="1"/>
</dbReference>
<keyword evidence="1" id="KW-0472">Membrane</keyword>
<dbReference type="EMBL" id="DVHU01000106">
    <property type="protein sequence ID" value="HIR94091.1"/>
    <property type="molecule type" value="Genomic_DNA"/>
</dbReference>
<evidence type="ECO:0000256" key="1">
    <source>
        <dbReference type="SAM" id="Phobius"/>
    </source>
</evidence>
<gene>
    <name evidence="2" type="ORF">IAB98_11800</name>
</gene>
<dbReference type="InterPro" id="IPR018674">
    <property type="entry name" value="DUF2142_membrane"/>
</dbReference>
<feature type="transmembrane region" description="Helical" evidence="1">
    <location>
        <begin position="35"/>
        <end position="56"/>
    </location>
</feature>
<proteinExistence type="predicted"/>
<evidence type="ECO:0000313" key="2">
    <source>
        <dbReference type="EMBL" id="HIR94091.1"/>
    </source>
</evidence>
<name>A0A9D1JH30_9FIRM</name>
<protein>
    <submittedName>
        <fullName evidence="2">DUF2142 domain-containing protein</fullName>
    </submittedName>
</protein>
<evidence type="ECO:0000313" key="3">
    <source>
        <dbReference type="Proteomes" id="UP000886841"/>
    </source>
</evidence>
<keyword evidence="1" id="KW-0812">Transmembrane</keyword>
<feature type="transmembrane region" description="Helical" evidence="1">
    <location>
        <begin position="155"/>
        <end position="176"/>
    </location>
</feature>
<accession>A0A9D1JH30</accession>
<feature type="transmembrane region" description="Helical" evidence="1">
    <location>
        <begin position="114"/>
        <end position="134"/>
    </location>
</feature>
<feature type="transmembrane region" description="Helical" evidence="1">
    <location>
        <begin position="217"/>
        <end position="238"/>
    </location>
</feature>
<keyword evidence="1" id="KW-1133">Transmembrane helix</keyword>
<reference evidence="2" key="2">
    <citation type="journal article" date="2021" name="PeerJ">
        <title>Extensive microbial diversity within the chicken gut microbiome revealed by metagenomics and culture.</title>
        <authorList>
            <person name="Gilroy R."/>
            <person name="Ravi A."/>
            <person name="Getino M."/>
            <person name="Pursley I."/>
            <person name="Horton D.L."/>
            <person name="Alikhan N.F."/>
            <person name="Baker D."/>
            <person name="Gharbi K."/>
            <person name="Hall N."/>
            <person name="Watson M."/>
            <person name="Adriaenssens E.M."/>
            <person name="Foster-Nyarko E."/>
            <person name="Jarju S."/>
            <person name="Secka A."/>
            <person name="Antonio M."/>
            <person name="Oren A."/>
            <person name="Chaudhuri R.R."/>
            <person name="La Ragione R."/>
            <person name="Hildebrand F."/>
            <person name="Pallen M.J."/>
        </authorList>
    </citation>
    <scope>NUCLEOTIDE SEQUENCE</scope>
    <source>
        <strain evidence="2">ChiSxjej1B13-7041</strain>
    </source>
</reference>
<reference evidence="2" key="1">
    <citation type="submission" date="2020-10" db="EMBL/GenBank/DDBJ databases">
        <authorList>
            <person name="Gilroy R."/>
        </authorList>
    </citation>
    <scope>NUCLEOTIDE SEQUENCE</scope>
    <source>
        <strain evidence="2">ChiSxjej1B13-7041</strain>
    </source>
</reference>
<dbReference type="AlphaFoldDB" id="A0A9D1JH30"/>
<comment type="caution">
    <text evidence="2">The sequence shown here is derived from an EMBL/GenBank/DDBJ whole genome shotgun (WGS) entry which is preliminary data.</text>
</comment>
<dbReference type="Proteomes" id="UP000886841">
    <property type="component" value="Unassembled WGS sequence"/>
</dbReference>